<dbReference type="OrthoDB" id="289228at2759"/>
<dbReference type="PROSITE" id="PS51886">
    <property type="entry name" value="TLDC"/>
    <property type="match status" value="1"/>
</dbReference>
<protein>
    <recommendedName>
        <fullName evidence="1">TLDc domain-containing protein</fullName>
    </recommendedName>
</protein>
<dbReference type="PANTHER" id="PTHR23354">
    <property type="entry name" value="NUCLEOLAR PROTEIN 7/ESTROGEN RECEPTOR COACTIVATOR-RELATED"/>
    <property type="match status" value="1"/>
</dbReference>
<dbReference type="AlphaFoldDB" id="A0A016VE19"/>
<keyword evidence="3" id="KW-1185">Reference proteome</keyword>
<name>A0A016VE19_9BILA</name>
<comment type="caution">
    <text evidence="2">The sequence shown here is derived from an EMBL/GenBank/DDBJ whole genome shotgun (WGS) entry which is preliminary data.</text>
</comment>
<dbReference type="PANTHER" id="PTHR23354:SF108">
    <property type="entry name" value="RE10231P"/>
    <property type="match status" value="1"/>
</dbReference>
<evidence type="ECO:0000313" key="3">
    <source>
        <dbReference type="Proteomes" id="UP000024635"/>
    </source>
</evidence>
<dbReference type="Pfam" id="PF07534">
    <property type="entry name" value="TLD"/>
    <property type="match status" value="1"/>
</dbReference>
<gene>
    <name evidence="2" type="primary">Acey_s0011.g1451</name>
    <name evidence="2" type="synonym">Acey-Y39A3CL.4</name>
    <name evidence="2" type="ORF">Y032_0011g1451</name>
</gene>
<dbReference type="Proteomes" id="UP000024635">
    <property type="component" value="Unassembled WGS sequence"/>
</dbReference>
<accession>A0A016VE19</accession>
<evidence type="ECO:0000259" key="1">
    <source>
        <dbReference type="PROSITE" id="PS51886"/>
    </source>
</evidence>
<reference evidence="3" key="1">
    <citation type="journal article" date="2015" name="Nat. Genet.">
        <title>The genome and transcriptome of the zoonotic hookworm Ancylostoma ceylanicum identify infection-specific gene families.</title>
        <authorList>
            <person name="Schwarz E.M."/>
            <person name="Hu Y."/>
            <person name="Antoshechkin I."/>
            <person name="Miller M.M."/>
            <person name="Sternberg P.W."/>
            <person name="Aroian R.V."/>
        </authorList>
    </citation>
    <scope>NUCLEOTIDE SEQUENCE</scope>
    <source>
        <strain evidence="3">HY135</strain>
    </source>
</reference>
<evidence type="ECO:0000313" key="2">
    <source>
        <dbReference type="EMBL" id="EYC25909.1"/>
    </source>
</evidence>
<feature type="domain" description="TLDc" evidence="1">
    <location>
        <begin position="12"/>
        <end position="164"/>
    </location>
</feature>
<dbReference type="InterPro" id="IPR006571">
    <property type="entry name" value="TLDc_dom"/>
</dbReference>
<dbReference type="SMART" id="SM00584">
    <property type="entry name" value="TLDc"/>
    <property type="match status" value="1"/>
</dbReference>
<proteinExistence type="predicted"/>
<dbReference type="EMBL" id="JARK01001347">
    <property type="protein sequence ID" value="EYC25909.1"/>
    <property type="molecule type" value="Genomic_DNA"/>
</dbReference>
<organism evidence="2 3">
    <name type="scientific">Ancylostoma ceylanicum</name>
    <dbReference type="NCBI Taxonomy" id="53326"/>
    <lineage>
        <taxon>Eukaryota</taxon>
        <taxon>Metazoa</taxon>
        <taxon>Ecdysozoa</taxon>
        <taxon>Nematoda</taxon>
        <taxon>Chromadorea</taxon>
        <taxon>Rhabditida</taxon>
        <taxon>Rhabditina</taxon>
        <taxon>Rhabditomorpha</taxon>
        <taxon>Strongyloidea</taxon>
        <taxon>Ancylostomatidae</taxon>
        <taxon>Ancylostomatinae</taxon>
        <taxon>Ancylostoma</taxon>
    </lineage>
</organism>
<sequence>MLPKPTTDYSSDILTPIQMWYIQCCLPSKYFATGSSKTDSTSSNSTVKQWTPLYSSATHGISVNRFETNVFDYRGPTVSIFHLTDGNIFVLATEETWRHGSSRFGGAETVLFQLSPKLNRWEASSSIYCNFKIRSAVFGLSFQDVMKIDKDMSNVGAVEVWGCAASNALEDQQKLRVWQNQQAEKNKKQILDLLATLIPIIYSKTHRSDENPASDRVKIPAFWSRGWIRFKLCWLPAAAAKLVEHVLTCPINEINGDTRFAHKFAPANWYKLRHEKRVQRPFWDISSKLPESTNRGGSEYMLITQTRI</sequence>